<evidence type="ECO:0000256" key="9">
    <source>
        <dbReference type="ARBA" id="ARBA00032092"/>
    </source>
</evidence>
<evidence type="ECO:0000256" key="8">
    <source>
        <dbReference type="ARBA" id="ARBA00022975"/>
    </source>
</evidence>
<dbReference type="Pfam" id="PF00696">
    <property type="entry name" value="AA_kinase"/>
    <property type="match status" value="1"/>
</dbReference>
<dbReference type="GO" id="GO:0033862">
    <property type="term" value="F:UMP kinase activity"/>
    <property type="evidence" value="ECO:0007669"/>
    <property type="project" value="UniProtKB-EC"/>
</dbReference>
<evidence type="ECO:0000256" key="6">
    <source>
        <dbReference type="ARBA" id="ARBA00022777"/>
    </source>
</evidence>
<organism evidence="11">
    <name type="scientific">bioreactor metagenome</name>
    <dbReference type="NCBI Taxonomy" id="1076179"/>
    <lineage>
        <taxon>unclassified sequences</taxon>
        <taxon>metagenomes</taxon>
        <taxon>ecological metagenomes</taxon>
    </lineage>
</organism>
<dbReference type="EMBL" id="VSSQ01029356">
    <property type="protein sequence ID" value="MPM79453.1"/>
    <property type="molecule type" value="Genomic_DNA"/>
</dbReference>
<keyword evidence="6" id="KW-0418">Kinase</keyword>
<dbReference type="PANTHER" id="PTHR42833">
    <property type="entry name" value="URIDYLATE KINASE"/>
    <property type="match status" value="1"/>
</dbReference>
<keyword evidence="7" id="KW-0067">ATP-binding</keyword>
<keyword evidence="8" id="KW-0665">Pyrimidine biosynthesis</keyword>
<dbReference type="GO" id="GO:0006225">
    <property type="term" value="P:UDP biosynthetic process"/>
    <property type="evidence" value="ECO:0007669"/>
    <property type="project" value="TreeGrafter"/>
</dbReference>
<comment type="pathway">
    <text evidence="1">Pyrimidine metabolism; CTP biosynthesis via de novo pathway; UDP from UMP (UMPK route): step 1/1.</text>
</comment>
<evidence type="ECO:0000256" key="5">
    <source>
        <dbReference type="ARBA" id="ARBA00022741"/>
    </source>
</evidence>
<dbReference type="InterPro" id="IPR001048">
    <property type="entry name" value="Asp/Glu/Uridylate_kinase"/>
</dbReference>
<keyword evidence="5" id="KW-0547">Nucleotide-binding</keyword>
<sequence>MGGTEPGHTTDAVAAMIAREMGADRIINASNVDAVYSEDPRENPDAERFGEMTISQLKEIVYEDHSACRSCVFDPLGVSMCMEDCRDIYMVNGRDLEELENAILGRPIKGTRVNGS</sequence>
<evidence type="ECO:0000256" key="4">
    <source>
        <dbReference type="ARBA" id="ARBA00022679"/>
    </source>
</evidence>
<accession>A0A645CRB0</accession>
<dbReference type="SUPFAM" id="SSF53633">
    <property type="entry name" value="Carbamate kinase-like"/>
    <property type="match status" value="1"/>
</dbReference>
<name>A0A645CRB0_9ZZZZ</name>
<dbReference type="AlphaFoldDB" id="A0A645CRB0"/>
<evidence type="ECO:0000256" key="3">
    <source>
        <dbReference type="ARBA" id="ARBA00012899"/>
    </source>
</evidence>
<evidence type="ECO:0000256" key="7">
    <source>
        <dbReference type="ARBA" id="ARBA00022840"/>
    </source>
</evidence>
<dbReference type="Gene3D" id="3.40.1160.10">
    <property type="entry name" value="Acetylglutamate kinase-like"/>
    <property type="match status" value="1"/>
</dbReference>
<dbReference type="GO" id="GO:0005524">
    <property type="term" value="F:ATP binding"/>
    <property type="evidence" value="ECO:0007669"/>
    <property type="project" value="UniProtKB-KW"/>
</dbReference>
<comment type="similarity">
    <text evidence="2">Belongs to the UMP kinase family.</text>
</comment>
<dbReference type="EC" id="2.7.4.22" evidence="3"/>
<comment type="caution">
    <text evidence="11">The sequence shown here is derived from an EMBL/GenBank/DDBJ whole genome shotgun (WGS) entry which is preliminary data.</text>
</comment>
<reference evidence="11" key="1">
    <citation type="submission" date="2019-08" db="EMBL/GenBank/DDBJ databases">
        <authorList>
            <person name="Kucharzyk K."/>
            <person name="Murdoch R.W."/>
            <person name="Higgins S."/>
            <person name="Loffler F."/>
        </authorList>
    </citation>
    <scope>NUCLEOTIDE SEQUENCE</scope>
</reference>
<dbReference type="InterPro" id="IPR036393">
    <property type="entry name" value="AceGlu_kinase-like_sf"/>
</dbReference>
<evidence type="ECO:0000256" key="1">
    <source>
        <dbReference type="ARBA" id="ARBA00004791"/>
    </source>
</evidence>
<gene>
    <name evidence="11" type="ORF">SDC9_126487</name>
</gene>
<protein>
    <recommendedName>
        <fullName evidence="3">UMP kinase</fullName>
        <ecNumber evidence="3">2.7.4.22</ecNumber>
    </recommendedName>
    <alternativeName>
        <fullName evidence="9">Uridine monophosphate kinase</fullName>
    </alternativeName>
</protein>
<proteinExistence type="inferred from homology"/>
<evidence type="ECO:0000256" key="2">
    <source>
        <dbReference type="ARBA" id="ARBA00007614"/>
    </source>
</evidence>
<feature type="domain" description="Aspartate/glutamate/uridylate kinase" evidence="10">
    <location>
        <begin position="4"/>
        <end position="64"/>
    </location>
</feature>
<keyword evidence="4" id="KW-0808">Transferase</keyword>
<evidence type="ECO:0000313" key="11">
    <source>
        <dbReference type="EMBL" id="MPM79453.1"/>
    </source>
</evidence>
<dbReference type="PANTHER" id="PTHR42833:SF4">
    <property type="entry name" value="URIDYLATE KINASE PUMPKIN, CHLOROPLASTIC"/>
    <property type="match status" value="1"/>
</dbReference>
<evidence type="ECO:0000259" key="10">
    <source>
        <dbReference type="Pfam" id="PF00696"/>
    </source>
</evidence>